<dbReference type="RefSeq" id="WP_272746621.1">
    <property type="nucleotide sequence ID" value="NZ_JAQQKX010000001.1"/>
</dbReference>
<keyword evidence="4" id="KW-1185">Reference proteome</keyword>
<evidence type="ECO:0000313" key="4">
    <source>
        <dbReference type="Proteomes" id="UP001214854"/>
    </source>
</evidence>
<proteinExistence type="predicted"/>
<name>A0ABT5HQA1_9CAUL</name>
<feature type="domain" description="Sialate O-acetylesterase" evidence="2">
    <location>
        <begin position="106"/>
        <end position="367"/>
    </location>
</feature>
<keyword evidence="1" id="KW-0378">Hydrolase</keyword>
<sequence length="480" mass="52645">MNTIKIISLTVAILTPTFAWSDVRLPAILSDHMTLQGGQSVSVWGWADPGEKVDVRIAGQTVKTKAGLGGQWRVQLKPMKSSSQPIDMIVKGKANTLTVKDILIGEVWLASGQSNMEMPFRWGKFPGIFDYKAEMTAANYPEIRIFKVKKARGAKETNDVEGHWIVCTPDQVTEEGFSAAGYYFARRLNGALGTPVGLIDSTWGGTRIEEWISTDGFRGQSSLKRFLAVEAGGEKVDGIKRTELFNGMIAPLSNLTIKGVIWYQGEGNASDYPAGDDYADKMRALVGGWRTAFKSDVPFYYVQIAPYLYHIERPLRVASPEAAPLIQEAQTDALSVPGTGMVVVSDLVDDLADIHPRNKKDVGERLAGWALAKTYGRSDLVFSGPRFKSMAISEGRAILTFDFVGGGLASRDKKPITWFAVAGADGVYFPAKAEISGDQIIVSSPFVSEPMDVRFAWDEGARSNLMNKEGLPAWPFRTRR</sequence>
<dbReference type="InterPro" id="IPR039329">
    <property type="entry name" value="SIAE"/>
</dbReference>
<dbReference type="InterPro" id="IPR005181">
    <property type="entry name" value="SASA"/>
</dbReference>
<evidence type="ECO:0000259" key="2">
    <source>
        <dbReference type="Pfam" id="PF03629"/>
    </source>
</evidence>
<dbReference type="EMBL" id="JAQQKX010000001">
    <property type="protein sequence ID" value="MDC7682117.1"/>
    <property type="molecule type" value="Genomic_DNA"/>
</dbReference>
<protein>
    <submittedName>
        <fullName evidence="3">Sialate O-acetylesterase</fullName>
    </submittedName>
</protein>
<evidence type="ECO:0000313" key="3">
    <source>
        <dbReference type="EMBL" id="MDC7682117.1"/>
    </source>
</evidence>
<dbReference type="PANTHER" id="PTHR22901">
    <property type="entry name" value="SIALATE O-ACETYLESTERASE"/>
    <property type="match status" value="1"/>
</dbReference>
<dbReference type="PANTHER" id="PTHR22901:SF0">
    <property type="entry name" value="SIALATE O-ACETYLESTERASE"/>
    <property type="match status" value="1"/>
</dbReference>
<dbReference type="Proteomes" id="UP001214854">
    <property type="component" value="Unassembled WGS sequence"/>
</dbReference>
<dbReference type="InterPro" id="IPR036514">
    <property type="entry name" value="SGNH_hydro_sf"/>
</dbReference>
<comment type="caution">
    <text evidence="3">The sequence shown here is derived from an EMBL/GenBank/DDBJ whole genome shotgun (WGS) entry which is preliminary data.</text>
</comment>
<accession>A0ABT5HQA1</accession>
<gene>
    <name evidence="3" type="ORF">PQU92_02450</name>
</gene>
<evidence type="ECO:0000256" key="1">
    <source>
        <dbReference type="ARBA" id="ARBA00022801"/>
    </source>
</evidence>
<organism evidence="3 4">
    <name type="scientific">Asticcacaulis aquaticus</name>
    <dbReference type="NCBI Taxonomy" id="2984212"/>
    <lineage>
        <taxon>Bacteria</taxon>
        <taxon>Pseudomonadati</taxon>
        <taxon>Pseudomonadota</taxon>
        <taxon>Alphaproteobacteria</taxon>
        <taxon>Caulobacterales</taxon>
        <taxon>Caulobacteraceae</taxon>
        <taxon>Asticcacaulis</taxon>
    </lineage>
</organism>
<dbReference type="Pfam" id="PF03629">
    <property type="entry name" value="SASA"/>
    <property type="match status" value="1"/>
</dbReference>
<dbReference type="Gene3D" id="3.40.50.1110">
    <property type="entry name" value="SGNH hydrolase"/>
    <property type="match status" value="1"/>
</dbReference>
<dbReference type="SUPFAM" id="SSF52266">
    <property type="entry name" value="SGNH hydrolase"/>
    <property type="match status" value="1"/>
</dbReference>
<reference evidence="3 4" key="1">
    <citation type="submission" date="2023-01" db="EMBL/GenBank/DDBJ databases">
        <title>Novel species of the genus Asticcacaulis isolated from rivers.</title>
        <authorList>
            <person name="Lu H."/>
        </authorList>
    </citation>
    <scope>NUCLEOTIDE SEQUENCE [LARGE SCALE GENOMIC DNA]</scope>
    <source>
        <strain evidence="3 4">BYS171W</strain>
    </source>
</reference>